<comment type="caution">
    <text evidence="5">The sequence shown here is derived from an EMBL/GenBank/DDBJ whole genome shotgun (WGS) entry which is preliminary data.</text>
</comment>
<protein>
    <submittedName>
        <fullName evidence="5">NAD(P)H oxidoreductase</fullName>
        <ecNumber evidence="5">1.6.99.-</ecNumber>
    </submittedName>
</protein>
<dbReference type="PANTHER" id="PTHR10204:SF34">
    <property type="entry name" value="NAD(P)H DEHYDROGENASE [QUINONE] 1 ISOFORM 1"/>
    <property type="match status" value="1"/>
</dbReference>
<evidence type="ECO:0000259" key="4">
    <source>
        <dbReference type="Pfam" id="PF02525"/>
    </source>
</evidence>
<feature type="domain" description="Flavodoxin-like fold" evidence="4">
    <location>
        <begin position="26"/>
        <end position="208"/>
    </location>
</feature>
<keyword evidence="6" id="KW-1185">Reference proteome</keyword>
<dbReference type="PANTHER" id="PTHR10204">
    <property type="entry name" value="NAD P H OXIDOREDUCTASE-RELATED"/>
    <property type="match status" value="1"/>
</dbReference>
<sequence length="211" mass="23422">MSPATTPSPAAGTSPASTPTRESRTALLVVAHPRTDSLTGELARQAQVRLERSGFTVDVLDLYREGFDPRLGPEDEPDWADRDKPYSAEVHAHMRRVEAAEVMVMVFPLWWFGPPAILKGWIDRVWNHGFAYGRSRPRLAGKRMFWLTAVSYPEADFTSLGWDRTVTHVLRTGISEYCGITDAAVHFVYDSLNADESAVKSAAGALEEFLA</sequence>
<dbReference type="Gene3D" id="3.40.50.360">
    <property type="match status" value="1"/>
</dbReference>
<evidence type="ECO:0000256" key="1">
    <source>
        <dbReference type="ARBA" id="ARBA00006252"/>
    </source>
</evidence>
<dbReference type="Proteomes" id="UP000481109">
    <property type="component" value="Unassembled WGS sequence"/>
</dbReference>
<dbReference type="RefSeq" id="WP_165332834.1">
    <property type="nucleotide sequence ID" value="NZ_JAAKZW010000063.1"/>
</dbReference>
<keyword evidence="2 5" id="KW-0560">Oxidoreductase</keyword>
<dbReference type="AlphaFoldDB" id="A0A6G4XIJ4"/>
<feature type="region of interest" description="Disordered" evidence="3">
    <location>
        <begin position="1"/>
        <end position="24"/>
    </location>
</feature>
<evidence type="ECO:0000256" key="2">
    <source>
        <dbReference type="ARBA" id="ARBA00023002"/>
    </source>
</evidence>
<name>A0A6G4XIJ4_9ACTN</name>
<comment type="similarity">
    <text evidence="1">Belongs to the NAD(P)H dehydrogenase (quinone) family.</text>
</comment>
<dbReference type="GO" id="GO:0005829">
    <property type="term" value="C:cytosol"/>
    <property type="evidence" value="ECO:0007669"/>
    <property type="project" value="TreeGrafter"/>
</dbReference>
<reference evidence="5 6" key="1">
    <citation type="submission" date="2020-02" db="EMBL/GenBank/DDBJ databases">
        <title>Whole-genome analyses of novel actinobacteria.</title>
        <authorList>
            <person name="Sahin N."/>
            <person name="Tokatli A."/>
        </authorList>
    </citation>
    <scope>NUCLEOTIDE SEQUENCE [LARGE SCALE GENOMIC DNA]</scope>
    <source>
        <strain evidence="5 6">YC504</strain>
    </source>
</reference>
<evidence type="ECO:0000313" key="6">
    <source>
        <dbReference type="Proteomes" id="UP000481109"/>
    </source>
</evidence>
<dbReference type="InterPro" id="IPR029039">
    <property type="entry name" value="Flavoprotein-like_sf"/>
</dbReference>
<proteinExistence type="inferred from homology"/>
<evidence type="ECO:0000256" key="3">
    <source>
        <dbReference type="SAM" id="MobiDB-lite"/>
    </source>
</evidence>
<accession>A0A6G4XIJ4</accession>
<organism evidence="5 6">
    <name type="scientific">Streptomyces mesophilus</name>
    <dbReference type="NCBI Taxonomy" id="1775132"/>
    <lineage>
        <taxon>Bacteria</taxon>
        <taxon>Bacillati</taxon>
        <taxon>Actinomycetota</taxon>
        <taxon>Actinomycetes</taxon>
        <taxon>Kitasatosporales</taxon>
        <taxon>Streptomycetaceae</taxon>
        <taxon>Streptomyces</taxon>
    </lineage>
</organism>
<dbReference type="EMBL" id="JAAKZW010000063">
    <property type="protein sequence ID" value="NGO77365.1"/>
    <property type="molecule type" value="Genomic_DNA"/>
</dbReference>
<dbReference type="InterPro" id="IPR003680">
    <property type="entry name" value="Flavodoxin_fold"/>
</dbReference>
<gene>
    <name evidence="5" type="ORF">G6045_17105</name>
</gene>
<evidence type="ECO:0000313" key="5">
    <source>
        <dbReference type="EMBL" id="NGO77365.1"/>
    </source>
</evidence>
<dbReference type="InterPro" id="IPR051545">
    <property type="entry name" value="NAD(P)H_dehydrogenase_qn"/>
</dbReference>
<dbReference type="GO" id="GO:0003955">
    <property type="term" value="F:NAD(P)H dehydrogenase (quinone) activity"/>
    <property type="evidence" value="ECO:0007669"/>
    <property type="project" value="TreeGrafter"/>
</dbReference>
<dbReference type="NCBIfam" id="NF007280">
    <property type="entry name" value="PRK09739.1"/>
    <property type="match status" value="1"/>
</dbReference>
<dbReference type="EC" id="1.6.99.-" evidence="5"/>
<dbReference type="SUPFAM" id="SSF52218">
    <property type="entry name" value="Flavoproteins"/>
    <property type="match status" value="1"/>
</dbReference>
<dbReference type="Pfam" id="PF02525">
    <property type="entry name" value="Flavodoxin_2"/>
    <property type="match status" value="1"/>
</dbReference>